<reference evidence="2 3" key="1">
    <citation type="submission" date="2019-06" db="EMBL/GenBank/DDBJ databases">
        <title>A chromosomal-level reference genome of Carpinus fangiana (Coryloideae, Betulaceae).</title>
        <authorList>
            <person name="Yang X."/>
            <person name="Wang Z."/>
            <person name="Zhang L."/>
            <person name="Hao G."/>
            <person name="Liu J."/>
            <person name="Yang Y."/>
        </authorList>
    </citation>
    <scope>NUCLEOTIDE SEQUENCE [LARGE SCALE GENOMIC DNA]</scope>
    <source>
        <strain evidence="2">Cfa_2016G</strain>
        <tissue evidence="2">Leaf</tissue>
    </source>
</reference>
<protein>
    <submittedName>
        <fullName evidence="2">Uncharacterized protein</fullName>
    </submittedName>
</protein>
<feature type="compositionally biased region" description="Low complexity" evidence="1">
    <location>
        <begin position="152"/>
        <end position="165"/>
    </location>
</feature>
<name>A0A5N6KRX9_9ROSI</name>
<organism evidence="2 3">
    <name type="scientific">Carpinus fangiana</name>
    <dbReference type="NCBI Taxonomy" id="176857"/>
    <lineage>
        <taxon>Eukaryota</taxon>
        <taxon>Viridiplantae</taxon>
        <taxon>Streptophyta</taxon>
        <taxon>Embryophyta</taxon>
        <taxon>Tracheophyta</taxon>
        <taxon>Spermatophyta</taxon>
        <taxon>Magnoliopsida</taxon>
        <taxon>eudicotyledons</taxon>
        <taxon>Gunneridae</taxon>
        <taxon>Pentapetalae</taxon>
        <taxon>rosids</taxon>
        <taxon>fabids</taxon>
        <taxon>Fagales</taxon>
        <taxon>Betulaceae</taxon>
        <taxon>Carpinus</taxon>
    </lineage>
</organism>
<keyword evidence="3" id="KW-1185">Reference proteome</keyword>
<dbReference type="EMBL" id="VIBQ01000010">
    <property type="protein sequence ID" value="KAB8339278.1"/>
    <property type="molecule type" value="Genomic_DNA"/>
</dbReference>
<proteinExistence type="predicted"/>
<comment type="caution">
    <text evidence="2">The sequence shown here is derived from an EMBL/GenBank/DDBJ whole genome shotgun (WGS) entry which is preliminary data.</text>
</comment>
<feature type="compositionally biased region" description="Basic and acidic residues" evidence="1">
    <location>
        <begin position="184"/>
        <end position="193"/>
    </location>
</feature>
<evidence type="ECO:0000313" key="2">
    <source>
        <dbReference type="EMBL" id="KAB8339278.1"/>
    </source>
</evidence>
<dbReference type="AlphaFoldDB" id="A0A5N6KRX9"/>
<gene>
    <name evidence="2" type="ORF">FH972_022211</name>
</gene>
<feature type="region of interest" description="Disordered" evidence="1">
    <location>
        <begin position="136"/>
        <end position="253"/>
    </location>
</feature>
<sequence length="253" mass="27920">MTLPQKRHVSVLRRRAIAGRYVNVFAVATIDRERDGQWLYRCGGRMLAPCGAAVVGLLSSAWKLRGHAAQADVGRQESMAIGLRAPKARMQDDSRCWQPSMKRRVGSLPGDGGEGGEATGPVITVSEQSWTINGQAAMGRRRRPATGCWSPGHGAAGQQQHQHQQTYERQRAKVPGRHGGGGPARRETKREGGKGMPWPRTERDRHTHTHTHTARRSTCAAHRGWWPRAQPSPSTRAKWARPADSQCRNLALT</sequence>
<dbReference type="Proteomes" id="UP000327013">
    <property type="component" value="Unassembled WGS sequence"/>
</dbReference>
<accession>A0A5N6KRX9</accession>
<evidence type="ECO:0000256" key="1">
    <source>
        <dbReference type="SAM" id="MobiDB-lite"/>
    </source>
</evidence>
<evidence type="ECO:0000313" key="3">
    <source>
        <dbReference type="Proteomes" id="UP000327013"/>
    </source>
</evidence>
<feature type="compositionally biased region" description="Basic residues" evidence="1">
    <location>
        <begin position="206"/>
        <end position="215"/>
    </location>
</feature>